<keyword evidence="7 9" id="KW-0472">Membrane</keyword>
<dbReference type="PANTHER" id="PTHR12804">
    <property type="entry name" value="MICROSOMAL SIGNAL PEPTIDASE 23 KD SUBUNIT SPC22/23"/>
    <property type="match status" value="1"/>
</dbReference>
<dbReference type="AlphaFoldDB" id="A0A8J6E4E7"/>
<proteinExistence type="inferred from homology"/>
<evidence type="ECO:0000256" key="7">
    <source>
        <dbReference type="ARBA" id="ARBA00023136"/>
    </source>
</evidence>
<sequence>MALVLGWCDDLERLGDNDDGAKKMHLLSVRSYGLAAFIVGTLSCAVLLAHMTSYFQTESYTVASFSTAVGDFERHKWKMYELADLFVDFEAHIDDTFTWAVKMIYAYIKASYTDDLGHTHEMIVWDRRISSKEDATLLVTFVNRDPTEIYPLRSLHVGELANKEVQLSLGFNVIPVGGLLRWDDLGTFVSMVLPAKYQNAATAMGEGN</sequence>
<keyword evidence="5" id="KW-0735">Signal-anchor</keyword>
<keyword evidence="3 9" id="KW-0812">Transmembrane</keyword>
<evidence type="ECO:0000256" key="5">
    <source>
        <dbReference type="ARBA" id="ARBA00022968"/>
    </source>
</evidence>
<evidence type="ECO:0000256" key="8">
    <source>
        <dbReference type="ARBA" id="ARBA00029556"/>
    </source>
</evidence>
<comment type="subcellular location">
    <subcellularLocation>
        <location evidence="1">Endoplasmic reticulum membrane</location>
        <topology evidence="1">Single-pass type II membrane protein</topology>
    </subcellularLocation>
</comment>
<name>A0A8J6E4E7_9EUKA</name>
<dbReference type="PANTHER" id="PTHR12804:SF0">
    <property type="entry name" value="SIGNAL PEPTIDASE COMPLEX SUBUNIT 3"/>
    <property type="match status" value="1"/>
</dbReference>
<feature type="transmembrane region" description="Helical" evidence="9">
    <location>
        <begin position="32"/>
        <end position="55"/>
    </location>
</feature>
<evidence type="ECO:0000256" key="6">
    <source>
        <dbReference type="ARBA" id="ARBA00022989"/>
    </source>
</evidence>
<evidence type="ECO:0000256" key="9">
    <source>
        <dbReference type="SAM" id="Phobius"/>
    </source>
</evidence>
<comment type="similarity">
    <text evidence="2">Belongs to the SPCS3 family.</text>
</comment>
<evidence type="ECO:0000256" key="1">
    <source>
        <dbReference type="ARBA" id="ARBA00004648"/>
    </source>
</evidence>
<evidence type="ECO:0000256" key="2">
    <source>
        <dbReference type="ARBA" id="ARBA00009289"/>
    </source>
</evidence>
<comment type="caution">
    <text evidence="10">The sequence shown here is derived from an EMBL/GenBank/DDBJ whole genome shotgun (WGS) entry which is preliminary data.</text>
</comment>
<dbReference type="PIRSF" id="PIRSF016089">
    <property type="entry name" value="SPC22"/>
    <property type="match status" value="1"/>
</dbReference>
<dbReference type="InterPro" id="IPR007653">
    <property type="entry name" value="SPC3"/>
</dbReference>
<keyword evidence="11" id="KW-1185">Reference proteome</keyword>
<accession>A0A8J6E4E7</accession>
<evidence type="ECO:0000313" key="11">
    <source>
        <dbReference type="Proteomes" id="UP000717585"/>
    </source>
</evidence>
<gene>
    <name evidence="10" type="ORF">J8273_1011</name>
</gene>
<dbReference type="EMBL" id="JAHDYR010000003">
    <property type="protein sequence ID" value="KAG9397103.1"/>
    <property type="molecule type" value="Genomic_DNA"/>
</dbReference>
<dbReference type="Pfam" id="PF04573">
    <property type="entry name" value="SPC22"/>
    <property type="match status" value="1"/>
</dbReference>
<organism evidence="10 11">
    <name type="scientific">Carpediemonas membranifera</name>
    <dbReference type="NCBI Taxonomy" id="201153"/>
    <lineage>
        <taxon>Eukaryota</taxon>
        <taxon>Metamonada</taxon>
        <taxon>Carpediemonas-like organisms</taxon>
        <taxon>Carpediemonas</taxon>
    </lineage>
</organism>
<reference evidence="10" key="1">
    <citation type="submission" date="2021-05" db="EMBL/GenBank/DDBJ databases">
        <title>A free-living protist that lacks canonical eukaryotic 1 DNA replication and segregation systems.</title>
        <authorList>
            <person name="Salas-Leiva D.E."/>
            <person name="Tromer E.C."/>
            <person name="Curtis B.A."/>
            <person name="Jerlstrom-Hultqvist J."/>
            <person name="Kolisko M."/>
            <person name="Yi Z."/>
            <person name="Salas-Leiva J.S."/>
            <person name="Gallot-Lavallee L."/>
            <person name="Kops G.J.P.L."/>
            <person name="Archibald J.M."/>
            <person name="Simpson A.G.B."/>
            <person name="Roger A.J."/>
        </authorList>
    </citation>
    <scope>NUCLEOTIDE SEQUENCE</scope>
    <source>
        <strain evidence="10">BICM</strain>
    </source>
</reference>
<dbReference type="GO" id="GO:0005787">
    <property type="term" value="C:signal peptidase complex"/>
    <property type="evidence" value="ECO:0007669"/>
    <property type="project" value="InterPro"/>
</dbReference>
<keyword evidence="4" id="KW-0256">Endoplasmic reticulum</keyword>
<protein>
    <recommendedName>
        <fullName evidence="8">Signal peptidase complex subunit 3</fullName>
    </recommendedName>
</protein>
<dbReference type="GO" id="GO:0045047">
    <property type="term" value="P:protein targeting to ER"/>
    <property type="evidence" value="ECO:0007669"/>
    <property type="project" value="TreeGrafter"/>
</dbReference>
<evidence type="ECO:0000256" key="4">
    <source>
        <dbReference type="ARBA" id="ARBA00022824"/>
    </source>
</evidence>
<dbReference type="GO" id="GO:0006465">
    <property type="term" value="P:signal peptide processing"/>
    <property type="evidence" value="ECO:0007669"/>
    <property type="project" value="InterPro"/>
</dbReference>
<dbReference type="Proteomes" id="UP000717585">
    <property type="component" value="Unassembled WGS sequence"/>
</dbReference>
<evidence type="ECO:0000256" key="3">
    <source>
        <dbReference type="ARBA" id="ARBA00022692"/>
    </source>
</evidence>
<evidence type="ECO:0000313" key="10">
    <source>
        <dbReference type="EMBL" id="KAG9397103.1"/>
    </source>
</evidence>
<dbReference type="OrthoDB" id="10261524at2759"/>
<keyword evidence="6 9" id="KW-1133">Transmembrane helix</keyword>